<gene>
    <name evidence="3" type="ORF">DIU77_009950</name>
</gene>
<proteinExistence type="predicted"/>
<feature type="transmembrane region" description="Helical" evidence="2">
    <location>
        <begin position="71"/>
        <end position="92"/>
    </location>
</feature>
<keyword evidence="2" id="KW-0472">Membrane</keyword>
<dbReference type="AlphaFoldDB" id="A0ABD6FGW3"/>
<comment type="caution">
    <text evidence="3">The sequence shown here is derived from an EMBL/GenBank/DDBJ whole genome shotgun (WGS) entry which is preliminary data.</text>
</comment>
<keyword evidence="2" id="KW-1133">Transmembrane helix</keyword>
<protein>
    <submittedName>
        <fullName evidence="3">Uncharacterized protein</fullName>
    </submittedName>
</protein>
<dbReference type="EMBL" id="QGUI02000108">
    <property type="protein sequence ID" value="MFO7192551.1"/>
    <property type="molecule type" value="Genomic_DNA"/>
</dbReference>
<name>A0ABD6FGW3_9PSEU</name>
<keyword evidence="2" id="KW-0812">Transmembrane</keyword>
<feature type="compositionally biased region" description="Basic and acidic residues" evidence="1">
    <location>
        <begin position="19"/>
        <end position="31"/>
    </location>
</feature>
<sequence length="102" mass="10950">MAGLTGPMQPAWGPGRWPGPEHTEFPLEQRPAEAPFDESSTDPSASPGPPSAAEADPEEVVATPLPTWARYLLLAAAMAVLVLVGLWALHYGDNPVELHRMR</sequence>
<dbReference type="Proteomes" id="UP000249324">
    <property type="component" value="Unassembled WGS sequence"/>
</dbReference>
<reference evidence="3 4" key="1">
    <citation type="journal article" date="2021" name="BMC Genomics">
        <title>Genome-resolved metagenome and metatranscriptome analyses of thermophilic composting reveal key bacterial players and their metabolic interactions.</title>
        <authorList>
            <person name="Braga L.P.P."/>
            <person name="Pereira R.V."/>
            <person name="Martins L.F."/>
            <person name="Moura L.M.S."/>
            <person name="Sanchez F.B."/>
            <person name="Patane J.S.L."/>
            <person name="da Silva A.M."/>
            <person name="Setubal J.C."/>
        </authorList>
    </citation>
    <scope>NUCLEOTIDE SEQUENCE [LARGE SCALE GENOMIC DNA]</scope>
    <source>
        <strain evidence="3">ZC4RG45</strain>
    </source>
</reference>
<evidence type="ECO:0000313" key="3">
    <source>
        <dbReference type="EMBL" id="MFO7192551.1"/>
    </source>
</evidence>
<evidence type="ECO:0000313" key="4">
    <source>
        <dbReference type="Proteomes" id="UP000249324"/>
    </source>
</evidence>
<organism evidence="3 4">
    <name type="scientific">Thermocrispum agreste</name>
    <dbReference type="NCBI Taxonomy" id="37925"/>
    <lineage>
        <taxon>Bacteria</taxon>
        <taxon>Bacillati</taxon>
        <taxon>Actinomycetota</taxon>
        <taxon>Actinomycetes</taxon>
        <taxon>Pseudonocardiales</taxon>
        <taxon>Pseudonocardiaceae</taxon>
        <taxon>Thermocrispum</taxon>
    </lineage>
</organism>
<evidence type="ECO:0000256" key="1">
    <source>
        <dbReference type="SAM" id="MobiDB-lite"/>
    </source>
</evidence>
<accession>A0ABD6FGW3</accession>
<feature type="region of interest" description="Disordered" evidence="1">
    <location>
        <begin position="1"/>
        <end position="59"/>
    </location>
</feature>
<evidence type="ECO:0000256" key="2">
    <source>
        <dbReference type="SAM" id="Phobius"/>
    </source>
</evidence>